<dbReference type="InterPro" id="IPR023247">
    <property type="entry name" value="IC97/Dnai7-like"/>
</dbReference>
<dbReference type="InterPro" id="IPR031826">
    <property type="entry name" value="IC97/Casc1_N"/>
</dbReference>
<protein>
    <submittedName>
        <fullName evidence="6">Uncharacterized protein</fullName>
    </submittedName>
</protein>
<dbReference type="GO" id="GO:0048487">
    <property type="term" value="F:beta-tubulin binding"/>
    <property type="evidence" value="ECO:0007669"/>
    <property type="project" value="TreeGrafter"/>
</dbReference>
<sequence length="3057" mass="357247">MQKENWNTYVNCDPYPRPDQPPEVRAYKTRLKMLENENIEETFNWVFSVDKRSIFTERCTQDLTRRTLSKTSPQLGLQYDEMINLRKFLIVGGAYQVNFIQKPLNVKIGNIGMTWQCAERKLIIEKDIRIEEPSPSGFNSVVGTINCLNCDEFLSPIDIVKTSVDPKHPLFVLVFHVPQYLCYWGEPIACHYEEIQEIVNIENLEDEKSKEEFIKPIDISHAQPTLRNKLEVGKLDKLNETLMKAHRINLHYSPPNYFEYRNINSTSLPNLPAVVNILDYHIDSPLTTKQLHLIKELCVPQMLSSYKFPKEIQEETVEKVKGKRFLPSQHIKKQQPPSGFNFNESQNNPERVFMVFDQTKDFEVTKQLQAFQNVLPTVPRTFYQLVKILTLIKKFLQNTSNQILHLPSFNQNMDLERSRNIIENEALESEEKRQTKKPALSIAPLKKTHEKSKQKSKSLDFPKADSLAKLKGVPSVSLKRRSSLKRRPGRSSKEVNTSRRTSIEHSPILKQESRRPSKENYAPVNRESRHSSIESVFSPKMNVDTSIRSLKRRSKPLIKSPASSRRPSQSKRTEEPVTPDYLPGEILHKPKDTKIIQYSHWTTKHIKYSRFIREEQIFMIETDRLGIFGFACKRYEHFPFKYWAMQPSEADPANEVVFTLDTQHVRCVLNITGQGIRGYVSEPIGISKPKKNPKMYLIIKDPVRDIAVLRKLFEEKNLNIFANGDASFYVDNGYHSVKHLATENHTHYCMALHSTQMKFNSSQWNRSAERRDIILQFDSYNRPSDNSLEVRVTPEGVTFVKITERCPFTLKANDVLAYNQTWRNFEVRETFILKIGTVNIFIEHAVNIEKEADKRFQEEKWNAYVNCDPYPQPDTPPEVRAYREKLKDLENVNIQETISWLLSTNEFSICTECCEHDLTRRTLSKTKPQLGLLYDKIVADYLEILRRLDTYLRDNKSTSKVKTDILTDIIELRRIINTEIYESFNSLTYRILSSGDAYTDEHRMVTDLHNLKVFLHIPYSMFRPNLCVQAVHLNADTLSEQAKSFELKILLKSKSFNAGVQGLTILPERLLLEYEMQLELQQRVRNEIMASYRKHQEIVESSVVRLRKLTRMAQATSQRRPRQYARRNKEREALKRLINAQKPQSLDDDEYPEIFEEFLKVEEMQYERFVEVVYDPANLNLSYDEINLRKYVILNGVYQLNFVRKPLNINIGNLDMIWHSEDRKLIIEKEFRIHEPTSVDSKSSVNRISCLNCRASVSPIDVVKQSIDPEHPWFVLIFRIPDFLCYWSEPIACHYEEVQETAKNGKIENGKRERDLTKLINTGRTISNLQNRIELEGDKLDDVQTGTPSQSHFQSKYSMLHKFSSSSVQSRAVDLKIRDFPLDSQLTKEQLDLIKTFCLPEILSSYKFPREIELEEQEIEKAKGEDKKFLFPQPTVEKQKPGFNLDIFQNHPERIYTIFAKTTPFHIIGRLETFQVGRRVVKREATPSSKKLEILRRAREYDPRSKKRKRTLSPKNLDKSEKKRKGHRISKKRKPAVSSKHFILPKMKDDSRLSANRASIPSSKELYVPAPVNITTIARSMKLKSITSSKGFDRPRKTTSDDLTSVKRRPRLFSKEHEIPQKEDVNKRTPLMRESRLPSNKFDVPIHTDESRIVKTVKQESIVPARTTLSLREAGEKDRVNGDSVSMEMLDGLKDTEIITYSHWTTKHIKHSRFIKKEQIFVVETDRLGVLGFAFKRYEHFPFKYWAMQPSAVDPANEVVFTLDTQHVRCVLNITKKGIRGHVSEPIDINKLKKNPKMYLIIEDPITDIAVLRKLFEEKNLNIFANGDASFYVDNGYHSVKHLATENHTHYCMALHSTHLKFNFNQWNRFAERRDIILQFSNYKQQQQLEVRVTPEGVTFVEVSEECPFTLKANTILRYTQTWRNFEIDQAALRKAKDLNDDSALSTKEQKVKSHFLPILCDQCKICSLTNQLLAPKPRKKQKVIRLEEAKAREQKYARILIEAKTCLELVEGNFDEFSSFKIRGKNIFLIQAVAKLKCQAEDDEQLRAEKWNVYAKCDPRPKANSPPAIRSYDAKLKFIDNRNVAQSFSWVYGVDERSILEQTYKKDLTRRTLSKKQPQLGIQYDKIIGDYLEILRRIDIFLRNNNATAKVKPEVLKDIIDLKKSIPTVIDETFNTFTYRILSSGDAHMDEPRIMVELHNVKVLLHIPYSMLRPNLCIQAVHMNSDTLSEYAKSFRRKIFMNLENFIGGIQELPEYVKREYEIITGIQNKMYNKIVGNYNAYERKTADLFELIANLKSLQRRSKNIQKKLNEIQIPTPPQYLTDNERPDIFDEFVEKEQKQYETFLNIVYNPASLNLCYDEINLRKFVILGGVYQINYVRQPLNIKIGNVGMIWHSDGRKLIVEKDLRVPTTTFTTNVELRRRSPRINFVDVTKSSYVAPPNDTKKTDVDPENPMFVLIFYLPDYLCYWGKPIACHFEEGQDDVDVGTADEKTREEETTKLLKIFEDELEAVKLDKLNDPLFSNSALRSPRPNYFEPSPSSTRILSSMLLPKTSTILNIQDFPLDLPLTHNQVKLIQQFCVPQILSSYKFPKEIEEEKRDQELQKMNHRKRNLFHSYRKEENHPDSPYTFNKSQNNPEPIFKVFDKVKPFSVVNILRPFDNVLQKRPKTFYQFVRALLLIKKFAYYNFHRILRLKPSQSAAEHVLQTPSQVRNQTHRNLQLFEPLHLKRSHRLSTRRKSSPSKYSVDNSPVIANLDVLRRQRSTSFISYRKNLTNKVGHDPSPPSSKKSASIDKRISSSKLTVNTDFVSDESFHKPENNETRTYSRWTTKHIKSSSLNREKKTFTIETDRLGSLGLACSRYEHFPFKYWAVQPSETDPENEVIFILETQHVKCVLNITEQGICGYVSEPFEKYKADLKKYLVITDPIRTLAELKKLFEENYLNIFAYHDACFYIEKGHFCVKHLATEMQTYCCIVLNSTQMKFHYSQWNRLAPRRDIILRFNKYKQPAEDSFRVRITPEGVTFVEIAEGCSNNLNVVKLLYKTTWRNIDVNFYLYS</sequence>
<feature type="domain" description="CASC1 C-terminal" evidence="4">
    <location>
        <begin position="599"/>
        <end position="811"/>
    </location>
</feature>
<feature type="domain" description="CASC1 C-terminal" evidence="4">
    <location>
        <begin position="1702"/>
        <end position="1912"/>
    </location>
</feature>
<feature type="compositionally biased region" description="Basic residues" evidence="3">
    <location>
        <begin position="1522"/>
        <end position="1535"/>
    </location>
</feature>
<proteinExistence type="inferred from homology"/>
<evidence type="ECO:0000259" key="5">
    <source>
        <dbReference type="Pfam" id="PF15927"/>
    </source>
</evidence>
<feature type="compositionally biased region" description="Basic and acidic residues" evidence="3">
    <location>
        <begin position="1492"/>
        <end position="1504"/>
    </location>
</feature>
<dbReference type="PANTHER" id="PTHR20929">
    <property type="entry name" value="LUNG ADENOMA SUSCEPTIBILITY 1-RELATED"/>
    <property type="match status" value="1"/>
</dbReference>
<dbReference type="GO" id="GO:0008017">
    <property type="term" value="F:microtubule binding"/>
    <property type="evidence" value="ECO:0007669"/>
    <property type="project" value="TreeGrafter"/>
</dbReference>
<feature type="coiled-coil region" evidence="2">
    <location>
        <begin position="2283"/>
        <end position="2310"/>
    </location>
</feature>
<feature type="region of interest" description="Disordered" evidence="3">
    <location>
        <begin position="426"/>
        <end position="583"/>
    </location>
</feature>
<feature type="compositionally biased region" description="Basic and acidic residues" evidence="3">
    <location>
        <begin position="451"/>
        <end position="468"/>
    </location>
</feature>
<feature type="region of interest" description="Disordered" evidence="3">
    <location>
        <begin position="2775"/>
        <end position="2795"/>
    </location>
</feature>
<evidence type="ECO:0000259" key="4">
    <source>
        <dbReference type="Pfam" id="PF12366"/>
    </source>
</evidence>
<name>A0A1B0FNZ7_GLOMM</name>
<feature type="compositionally biased region" description="Basic and acidic residues" evidence="3">
    <location>
        <begin position="491"/>
        <end position="503"/>
    </location>
</feature>
<organism evidence="6 7">
    <name type="scientific">Glossina morsitans morsitans</name>
    <name type="common">Savannah tsetse fly</name>
    <dbReference type="NCBI Taxonomy" id="37546"/>
    <lineage>
        <taxon>Eukaryota</taxon>
        <taxon>Metazoa</taxon>
        <taxon>Ecdysozoa</taxon>
        <taxon>Arthropoda</taxon>
        <taxon>Hexapoda</taxon>
        <taxon>Insecta</taxon>
        <taxon>Pterygota</taxon>
        <taxon>Neoptera</taxon>
        <taxon>Endopterygota</taxon>
        <taxon>Diptera</taxon>
        <taxon>Brachycera</taxon>
        <taxon>Muscomorpha</taxon>
        <taxon>Hippoboscoidea</taxon>
        <taxon>Glossinidae</taxon>
        <taxon>Glossina</taxon>
    </lineage>
</organism>
<evidence type="ECO:0000313" key="7">
    <source>
        <dbReference type="Proteomes" id="UP000092444"/>
    </source>
</evidence>
<dbReference type="Proteomes" id="UP000092444">
    <property type="component" value="Unassembled WGS sequence"/>
</dbReference>
<dbReference type="VEuPathDB" id="VectorBase:GMOY005596"/>
<feature type="domain" description="CASC1 C-terminal" evidence="4">
    <location>
        <begin position="2826"/>
        <end position="3045"/>
    </location>
</feature>
<evidence type="ECO:0000256" key="1">
    <source>
        <dbReference type="ARBA" id="ARBA00024332"/>
    </source>
</evidence>
<dbReference type="Pfam" id="PF12366">
    <property type="entry name" value="Casc1_C"/>
    <property type="match status" value="3"/>
</dbReference>
<accession>A0A1B0FNZ7</accession>
<dbReference type="PANTHER" id="PTHR20929:SF11">
    <property type="entry name" value="DYNEIN AXONEMAL INTERMEDIATE CHAIN 7"/>
    <property type="match status" value="1"/>
</dbReference>
<dbReference type="Pfam" id="PF15927">
    <property type="entry name" value="Casc1_N"/>
    <property type="match status" value="1"/>
</dbReference>
<feature type="region of interest" description="Disordered" evidence="3">
    <location>
        <begin position="1492"/>
        <end position="1554"/>
    </location>
</feature>
<feature type="domain" description="IC97/Casc1 N-terminal" evidence="5">
    <location>
        <begin position="846"/>
        <end position="1002"/>
    </location>
</feature>
<comment type="similarity">
    <text evidence="1">Belongs to the DNAI7 family.</text>
</comment>
<dbReference type="EnsemblMetazoa" id="GMOY005596-RA">
    <property type="protein sequence ID" value="GMOY005596-PA"/>
    <property type="gene ID" value="GMOY005596"/>
</dbReference>
<evidence type="ECO:0000313" key="6">
    <source>
        <dbReference type="EnsemblMetazoa" id="GMOY005596-PA"/>
    </source>
</evidence>
<dbReference type="EMBL" id="CCAG010015611">
    <property type="status" value="NOT_ANNOTATED_CDS"/>
    <property type="molecule type" value="Genomic_DNA"/>
</dbReference>
<keyword evidence="7" id="KW-1185">Reference proteome</keyword>
<evidence type="ECO:0000256" key="2">
    <source>
        <dbReference type="SAM" id="Coils"/>
    </source>
</evidence>
<reference evidence="6" key="1">
    <citation type="submission" date="2020-05" db="UniProtKB">
        <authorList>
            <consortium name="EnsemblMetazoa"/>
        </authorList>
    </citation>
    <scope>IDENTIFICATION</scope>
    <source>
        <strain evidence="6">Yale</strain>
    </source>
</reference>
<feature type="compositionally biased region" description="Basic residues" evidence="3">
    <location>
        <begin position="478"/>
        <end position="490"/>
    </location>
</feature>
<keyword evidence="2" id="KW-0175">Coiled coil</keyword>
<dbReference type="InterPro" id="IPR022110">
    <property type="entry name" value="CASC1_C"/>
</dbReference>
<evidence type="ECO:0000256" key="3">
    <source>
        <dbReference type="SAM" id="MobiDB-lite"/>
    </source>
</evidence>